<dbReference type="Proteomes" id="UP000007947">
    <property type="component" value="Chromosome"/>
</dbReference>
<accession>F5XQ26</accession>
<dbReference type="HOGENOM" id="CLU_682607_0_0_11"/>
<dbReference type="AlphaFoldDB" id="F5XQ26"/>
<reference evidence="1 2" key="1">
    <citation type="submission" date="2011-05" db="EMBL/GenBank/DDBJ databases">
        <title>Whole genome sequence of Microlunatus phosphovorus NM-1.</title>
        <authorList>
            <person name="Hosoyama A."/>
            <person name="Sasaki K."/>
            <person name="Harada T."/>
            <person name="Igarashi R."/>
            <person name="Kawakoshi A."/>
            <person name="Sasagawa M."/>
            <person name="Fukada J."/>
            <person name="Nakamura S."/>
            <person name="Katano Y."/>
            <person name="Hanada S."/>
            <person name="Kamagata Y."/>
            <person name="Nakamura N."/>
            <person name="Yamazaki S."/>
            <person name="Fujita N."/>
        </authorList>
    </citation>
    <scope>NUCLEOTIDE SEQUENCE [LARGE SCALE GENOMIC DNA]</scope>
    <source>
        <strain evidence="2">ATCC 700054 / DSM 10555 / JCM 9379 / NBRC 101784 / NCIMB 13414 / VKM Ac-1990 / NM-1</strain>
    </source>
</reference>
<organism evidence="1 2">
    <name type="scientific">Microlunatus phosphovorus (strain ATCC 700054 / DSM 10555 / JCM 9379 / NBRC 101784 / NCIMB 13414 / VKM Ac-1990 / NM-1)</name>
    <dbReference type="NCBI Taxonomy" id="1032480"/>
    <lineage>
        <taxon>Bacteria</taxon>
        <taxon>Bacillati</taxon>
        <taxon>Actinomycetota</taxon>
        <taxon>Actinomycetes</taxon>
        <taxon>Propionibacteriales</taxon>
        <taxon>Propionibacteriaceae</taxon>
        <taxon>Microlunatus</taxon>
    </lineage>
</organism>
<dbReference type="EMBL" id="AP012204">
    <property type="protein sequence ID" value="BAK36857.1"/>
    <property type="molecule type" value="Genomic_DNA"/>
</dbReference>
<protein>
    <submittedName>
        <fullName evidence="1">Uncharacterized protein</fullName>
    </submittedName>
</protein>
<dbReference type="eggNOG" id="ENOG502ZBA5">
    <property type="taxonomic scope" value="Bacteria"/>
</dbReference>
<dbReference type="RefSeq" id="WP_013864699.1">
    <property type="nucleotide sequence ID" value="NC_015635.1"/>
</dbReference>
<evidence type="ECO:0000313" key="1">
    <source>
        <dbReference type="EMBL" id="BAK36857.1"/>
    </source>
</evidence>
<dbReference type="STRING" id="1032480.MLP_38430"/>
<dbReference type="KEGG" id="mph:MLP_38430"/>
<proteinExistence type="predicted"/>
<gene>
    <name evidence="1" type="ordered locus">MLP_38430</name>
</gene>
<name>F5XQ26_MICPN</name>
<keyword evidence="2" id="KW-1185">Reference proteome</keyword>
<sequence>MAGIHLHHHDLFHEGPEAIRPYLARMEDLTHVFVQVNDIFERNPSPVGTLERNPVEDVIHGAGRLYADVDVARFSPELRQLVAEDPADDPLAIVSTSTLAADYEIVPWLNITNGAWLGDVAGNGVVDYRGRDVDRWLCPNGPLVAPMWGRTISALVARYGFRTFLIDRIRYPDWGGERVQPANLFSCFCARCCALMSDQGIDVGALRQEMTRIAELLRTGEFEAARERFGSEPLIRRWLLFRQQSVTRLVAEIIRIVGESQPDAELWLDLWPPSYSWILGQDYPALTELSPRLKHFPYHRLGGGADVQSLIDYFGRDDAERERAFAAFVRLFGLDYGQTYAQFRADGFPIRLVEDQNRMVRERSRPGTYIYSGVQMWNLPPEELHRAAVAAYASDADDVIYYCYGWAGTELFGVSNGARPPLISPTLPRAADGR</sequence>
<evidence type="ECO:0000313" key="2">
    <source>
        <dbReference type="Proteomes" id="UP000007947"/>
    </source>
</evidence>